<comment type="caution">
    <text evidence="3">The sequence shown here is derived from an EMBL/GenBank/DDBJ whole genome shotgun (WGS) entry which is preliminary data.</text>
</comment>
<feature type="compositionally biased region" description="Acidic residues" evidence="1">
    <location>
        <begin position="92"/>
        <end position="109"/>
    </location>
</feature>
<evidence type="ECO:0000259" key="2">
    <source>
        <dbReference type="SMART" id="SM00575"/>
    </source>
</evidence>
<dbReference type="GO" id="GO:0008270">
    <property type="term" value="F:zinc ion binding"/>
    <property type="evidence" value="ECO:0007669"/>
    <property type="project" value="InterPro"/>
</dbReference>
<proteinExistence type="predicted"/>
<name>A0A9J5XTD2_SOLCO</name>
<evidence type="ECO:0000256" key="1">
    <source>
        <dbReference type="SAM" id="MobiDB-lite"/>
    </source>
</evidence>
<dbReference type="PANTHER" id="PTHR31973">
    <property type="entry name" value="POLYPROTEIN, PUTATIVE-RELATED"/>
    <property type="match status" value="1"/>
</dbReference>
<evidence type="ECO:0000313" key="4">
    <source>
        <dbReference type="Proteomes" id="UP000824120"/>
    </source>
</evidence>
<gene>
    <name evidence="3" type="ORF">H5410_041532</name>
</gene>
<dbReference type="PANTHER" id="PTHR31973:SF189">
    <property type="entry name" value="TRANSPOSASE, MUDR, PLANT, MULE TRANSPOSASE DOMAIN PROTEIN-RELATED"/>
    <property type="match status" value="1"/>
</dbReference>
<feature type="region of interest" description="Disordered" evidence="1">
    <location>
        <begin position="472"/>
        <end position="526"/>
    </location>
</feature>
<dbReference type="Proteomes" id="UP000824120">
    <property type="component" value="Chromosome 8"/>
</dbReference>
<dbReference type="AlphaFoldDB" id="A0A9J5XTD2"/>
<organism evidence="3 4">
    <name type="scientific">Solanum commersonii</name>
    <name type="common">Commerson's wild potato</name>
    <name type="synonym">Commerson's nightshade</name>
    <dbReference type="NCBI Taxonomy" id="4109"/>
    <lineage>
        <taxon>Eukaryota</taxon>
        <taxon>Viridiplantae</taxon>
        <taxon>Streptophyta</taxon>
        <taxon>Embryophyta</taxon>
        <taxon>Tracheophyta</taxon>
        <taxon>Spermatophyta</taxon>
        <taxon>Magnoliopsida</taxon>
        <taxon>eudicotyledons</taxon>
        <taxon>Gunneridae</taxon>
        <taxon>Pentapetalae</taxon>
        <taxon>asterids</taxon>
        <taxon>lamiids</taxon>
        <taxon>Solanales</taxon>
        <taxon>Solanaceae</taxon>
        <taxon>Solanoideae</taxon>
        <taxon>Solaneae</taxon>
        <taxon>Solanum</taxon>
    </lineage>
</organism>
<dbReference type="InterPro" id="IPR006564">
    <property type="entry name" value="Znf_PMZ"/>
</dbReference>
<feature type="compositionally biased region" description="Pro residues" evidence="1">
    <location>
        <begin position="43"/>
        <end position="73"/>
    </location>
</feature>
<protein>
    <recommendedName>
        <fullName evidence="2">Zinc finger PMZ-type domain-containing protein</fullName>
    </recommendedName>
</protein>
<dbReference type="SMART" id="SM00575">
    <property type="entry name" value="ZnF_PMZ"/>
    <property type="match status" value="1"/>
</dbReference>
<evidence type="ECO:0000313" key="3">
    <source>
        <dbReference type="EMBL" id="KAG5591018.1"/>
    </source>
</evidence>
<feature type="compositionally biased region" description="Low complexity" evidence="1">
    <location>
        <begin position="74"/>
        <end position="84"/>
    </location>
</feature>
<keyword evidence="4" id="KW-1185">Reference proteome</keyword>
<sequence length="556" mass="61804">MSDSGVGEESFNEAFNPNNHPPTFTFPSNPTTGPSETSITPFEDPPTIVPPPSPSTMPPPSPPNVPPPSPSIVPSPSYVPSSDPIVDHDPSDGEVEDESEGDTNEDNEVGSDVHQEYIDIRASKRHFKRLHRRSRGTISDQINVDAKGPDIGYYGTNIGIRESLVGKLGGDEPYYLSDEAPSFEIDDETGWGDGEEVDQVVHKPVRRKKTPNRVVFDETSKKIVQELGLVFGSVDEFRMAVTRYAVQEKIQIEKYVNEPDRVRDIIRKELDIHVGRTTVRRARTGVLQETMGDHIVEYGSEIKHYGFTHTVDIVSRSCSCRSWQLRGIPFPHGVVFLHYKELESINYVASCYRKETYLSTYAHFIRSMNNIKMLPTSNNPIVKPSKIKIPGKPSKVRRKEANESRKIGKLSKSGVVMTYSKCGTQGHNKRGCLIRNQVGPSQSAKPSSQAEATEREQEADQVVLVQLNHQELLHRGKGKGAGTSRGRGMPPHSQTSSEATCCGRGLERGKRPVEHEYTSGGQTRPFKRPKMVGVDIYQARDGFTTLNVSLQLSMQA</sequence>
<feature type="compositionally biased region" description="Basic and acidic residues" evidence="1">
    <location>
        <begin position="505"/>
        <end position="517"/>
    </location>
</feature>
<feature type="compositionally biased region" description="Low complexity" evidence="1">
    <location>
        <begin position="15"/>
        <end position="34"/>
    </location>
</feature>
<dbReference type="EMBL" id="JACXVP010000008">
    <property type="protein sequence ID" value="KAG5591018.1"/>
    <property type="molecule type" value="Genomic_DNA"/>
</dbReference>
<feature type="region of interest" description="Disordered" evidence="1">
    <location>
        <begin position="437"/>
        <end position="459"/>
    </location>
</feature>
<feature type="compositionally biased region" description="Polar residues" evidence="1">
    <location>
        <begin position="438"/>
        <end position="451"/>
    </location>
</feature>
<accession>A0A9J5XTD2</accession>
<dbReference type="OrthoDB" id="1304490at2759"/>
<reference evidence="3 4" key="1">
    <citation type="submission" date="2020-09" db="EMBL/GenBank/DDBJ databases">
        <title>De no assembly of potato wild relative species, Solanum commersonii.</title>
        <authorList>
            <person name="Cho K."/>
        </authorList>
    </citation>
    <scope>NUCLEOTIDE SEQUENCE [LARGE SCALE GENOMIC DNA]</scope>
    <source>
        <strain evidence="3">LZ3.2</strain>
        <tissue evidence="3">Leaf</tissue>
    </source>
</reference>
<feature type="domain" description="Zinc finger PMZ-type" evidence="2">
    <location>
        <begin position="316"/>
        <end position="343"/>
    </location>
</feature>
<feature type="region of interest" description="Disordered" evidence="1">
    <location>
        <begin position="1"/>
        <end position="113"/>
    </location>
</feature>